<feature type="signal peptide" evidence="2">
    <location>
        <begin position="1"/>
        <end position="21"/>
    </location>
</feature>
<evidence type="ECO:0000256" key="1">
    <source>
        <dbReference type="SAM" id="Coils"/>
    </source>
</evidence>
<accession>A0A3R5UVT4</accession>
<feature type="chain" id="PRO_5018686484" evidence="2">
    <location>
        <begin position="22"/>
        <end position="341"/>
    </location>
</feature>
<gene>
    <name evidence="3" type="ORF">EQP59_05855</name>
</gene>
<dbReference type="OrthoDB" id="1466811at2"/>
<evidence type="ECO:0000313" key="4">
    <source>
        <dbReference type="Proteomes" id="UP000287701"/>
    </source>
</evidence>
<protein>
    <submittedName>
        <fullName evidence="3">Uncharacterized protein</fullName>
    </submittedName>
</protein>
<organism evidence="3 4">
    <name type="scientific">Ornithobacterium rhinotracheale</name>
    <dbReference type="NCBI Taxonomy" id="28251"/>
    <lineage>
        <taxon>Bacteria</taxon>
        <taxon>Pseudomonadati</taxon>
        <taxon>Bacteroidota</taxon>
        <taxon>Flavobacteriia</taxon>
        <taxon>Flavobacteriales</taxon>
        <taxon>Weeksellaceae</taxon>
        <taxon>Ornithobacterium</taxon>
    </lineage>
</organism>
<dbReference type="RefSeq" id="WP_128501353.1">
    <property type="nucleotide sequence ID" value="NZ_CP035107.1"/>
</dbReference>
<dbReference type="EMBL" id="CP035107">
    <property type="protein sequence ID" value="QAR30888.1"/>
    <property type="molecule type" value="Genomic_DNA"/>
</dbReference>
<dbReference type="AlphaFoldDB" id="A0A3R5UVT4"/>
<dbReference type="Proteomes" id="UP000287701">
    <property type="component" value="Chromosome"/>
</dbReference>
<keyword evidence="2" id="KW-0732">Signal</keyword>
<reference evidence="3 4" key="1">
    <citation type="submission" date="2019-01" db="EMBL/GenBank/DDBJ databases">
        <title>Whole Genome of Ornithobacterium rhinotracheale FARPER-174b.</title>
        <authorList>
            <person name="Tataje-Lavanda L.A."/>
            <person name="Montalvan A."/>
            <person name="Montesinos R."/>
            <person name="Zimic M."/>
            <person name="Fernandez-Sanchez M."/>
            <person name="Fernandez-Diaz M."/>
        </authorList>
    </citation>
    <scope>NUCLEOTIDE SEQUENCE [LARGE SCALE GENOMIC DNA]</scope>
    <source>
        <strain evidence="3 4">FARPER-174b</strain>
    </source>
</reference>
<name>A0A3R5UVT4_ORNRH</name>
<evidence type="ECO:0000313" key="3">
    <source>
        <dbReference type="EMBL" id="QAR30888.1"/>
    </source>
</evidence>
<feature type="coiled-coil region" evidence="1">
    <location>
        <begin position="72"/>
        <end position="99"/>
    </location>
</feature>
<sequence length="341" mass="38584">MKKFTLCISFMLLCATGLVNAQSFESQVKAIKNRIDSITTSEKNLLKTEIKKIDESFNKKEIDLVTAKQMKLDAAQKSSENINQKVEKEKEQLDLLLSQQVSQSIKTESINNSTDSIVIVRKKNSIKVATSSHPKDKRKEVKFDNGYSGLTFAIGLHALDGDIAKDFKVWGSKSIEIGYVRNFSLVKDNSLTFHYGLSLMIDKLKFKNNDYFVNNNGKTSVEQYPLNLSKSKLKTTYLILPLTFNYNFPSPNNSEGLRMGVGAYAGTLLNEKQVLRYRNENGSKIRKAVKNNLDTTQWIYGVSAHFGYGAWIFYAKYTLTPLFENAPSKSYPFSIGVRFGY</sequence>
<evidence type="ECO:0000256" key="2">
    <source>
        <dbReference type="SAM" id="SignalP"/>
    </source>
</evidence>
<proteinExistence type="predicted"/>
<keyword evidence="1" id="KW-0175">Coiled coil</keyword>